<dbReference type="InterPro" id="IPR035935">
    <property type="entry name" value="TFB5-like_sf"/>
</dbReference>
<dbReference type="InParanoid" id="A0A1S0U9Z3"/>
<protein>
    <recommendedName>
        <fullName evidence="8">General transcription and DNA repair factor IIH subunit TFB5</fullName>
    </recommendedName>
</protein>
<dbReference type="PANTHER" id="PTHR28580:SF1">
    <property type="entry name" value="GENERAL TRANSCRIPTION FACTOR IIH SUBUNIT 5"/>
    <property type="match status" value="1"/>
</dbReference>
<dbReference type="OrthoDB" id="354at2759"/>
<dbReference type="GO" id="GO:0006367">
    <property type="term" value="P:transcription initiation at RNA polymerase II promoter"/>
    <property type="evidence" value="ECO:0007669"/>
    <property type="project" value="UniProtKB-UniRule"/>
</dbReference>
<keyword evidence="3 8" id="KW-0227">DNA damage</keyword>
<dbReference type="SUPFAM" id="SSF142897">
    <property type="entry name" value="TFB5-like"/>
    <property type="match status" value="1"/>
</dbReference>
<name>A0A1S0U9Z3_LOALO</name>
<comment type="subunit">
    <text evidence="8">Component of the 7-subunit TFIIH core complex.</text>
</comment>
<keyword evidence="4 8" id="KW-0805">Transcription regulation</keyword>
<comment type="function">
    <text evidence="8">In NER, TFIIH acts by opening DNA around the lesion to allow the excision of the damaged oligonucleotide and its replacement by a new DNA fragment. In transcription, TFIIH has an essential role in transcription initiation. When the pre-initiation complex (PIC) has been established, TFIIH is required for promoter opening and promoter escape.</text>
</comment>
<evidence type="ECO:0000256" key="4">
    <source>
        <dbReference type="ARBA" id="ARBA00023015"/>
    </source>
</evidence>
<dbReference type="PANTHER" id="PTHR28580">
    <property type="entry name" value="GENERAL TRANSCRIPTION FACTOR IIH SUBUNIT 5"/>
    <property type="match status" value="1"/>
</dbReference>
<evidence type="ECO:0000256" key="5">
    <source>
        <dbReference type="ARBA" id="ARBA00023163"/>
    </source>
</evidence>
<dbReference type="Gene3D" id="3.30.70.1220">
    <property type="entry name" value="TFB5-like"/>
    <property type="match status" value="1"/>
</dbReference>
<comment type="subcellular location">
    <subcellularLocation>
        <location evidence="1 8">Nucleus</location>
    </subcellularLocation>
</comment>
<sequence>MGGRIAGDNKHTNLLQKSSSYKRTTFPDQLFIPACNTIIQPMFISPPCNKTASENLYKSQMNEFSVNLILTGSDLSRCSSVSRIQPVPIYLVLKRRIDRKMVNVKKGVLVRCDPAMRQLLVYLDESRALGSKFVVKELDETHILVDKEIVPILEQKLDQMMESLSPDLSDK</sequence>
<dbReference type="GO" id="GO:0000439">
    <property type="term" value="C:transcription factor TFIIH core complex"/>
    <property type="evidence" value="ECO:0007669"/>
    <property type="project" value="UniProtKB-UniRule"/>
</dbReference>
<gene>
    <name evidence="9" type="ORF">LOAG_00967</name>
</gene>
<accession>A0A1S0U9Z3</accession>
<reference evidence="9" key="1">
    <citation type="submission" date="2012-04" db="EMBL/GenBank/DDBJ databases">
        <title>The Genome Sequence of Loa loa.</title>
        <authorList>
            <consortium name="The Broad Institute Genome Sequencing Platform"/>
            <consortium name="Broad Institute Genome Sequencing Center for Infectious Disease"/>
            <person name="Nutman T.B."/>
            <person name="Fink D.L."/>
            <person name="Russ C."/>
            <person name="Young S."/>
            <person name="Zeng Q."/>
            <person name="Gargeya S."/>
            <person name="Alvarado L."/>
            <person name="Berlin A."/>
            <person name="Chapman S.B."/>
            <person name="Chen Z."/>
            <person name="Freedman E."/>
            <person name="Gellesch M."/>
            <person name="Goldberg J."/>
            <person name="Griggs A."/>
            <person name="Gujja S."/>
            <person name="Heilman E.R."/>
            <person name="Heiman D."/>
            <person name="Howarth C."/>
            <person name="Mehta T."/>
            <person name="Neiman D."/>
            <person name="Pearson M."/>
            <person name="Roberts A."/>
            <person name="Saif S."/>
            <person name="Shea T."/>
            <person name="Shenoy N."/>
            <person name="Sisk P."/>
            <person name="Stolte C."/>
            <person name="Sykes S."/>
            <person name="White J."/>
            <person name="Yandava C."/>
            <person name="Haas B."/>
            <person name="Henn M.R."/>
            <person name="Nusbaum C."/>
            <person name="Birren B."/>
        </authorList>
    </citation>
    <scope>NUCLEOTIDE SEQUENCE [LARGE SCALE GENOMIC DNA]</scope>
</reference>
<dbReference type="InterPro" id="IPR009400">
    <property type="entry name" value="TFIIH_TTDA/Tfb5"/>
</dbReference>
<dbReference type="CTD" id="9938336"/>
<dbReference type="EMBL" id="JH712069">
    <property type="protein sequence ID" value="EFO27519.1"/>
    <property type="molecule type" value="Genomic_DNA"/>
</dbReference>
<comment type="similarity">
    <text evidence="2 8">Belongs to the TFB5 family.</text>
</comment>
<dbReference type="GO" id="GO:0006294">
    <property type="term" value="P:nucleotide-excision repair, preincision complex assembly"/>
    <property type="evidence" value="ECO:0007669"/>
    <property type="project" value="TreeGrafter"/>
</dbReference>
<dbReference type="RefSeq" id="XP_003136555.1">
    <property type="nucleotide sequence ID" value="XM_003136507.1"/>
</dbReference>
<organism evidence="9">
    <name type="scientific">Loa loa</name>
    <name type="common">Eye worm</name>
    <name type="synonym">Filaria loa</name>
    <dbReference type="NCBI Taxonomy" id="7209"/>
    <lineage>
        <taxon>Eukaryota</taxon>
        <taxon>Metazoa</taxon>
        <taxon>Ecdysozoa</taxon>
        <taxon>Nematoda</taxon>
        <taxon>Chromadorea</taxon>
        <taxon>Rhabditida</taxon>
        <taxon>Spirurina</taxon>
        <taxon>Spiruromorpha</taxon>
        <taxon>Filarioidea</taxon>
        <taxon>Onchocercidae</taxon>
        <taxon>Loa</taxon>
    </lineage>
</organism>
<dbReference type="AlphaFoldDB" id="A0A1S0U9Z3"/>
<evidence type="ECO:0000313" key="9">
    <source>
        <dbReference type="EMBL" id="EFO27519.1"/>
    </source>
</evidence>
<evidence type="ECO:0000256" key="8">
    <source>
        <dbReference type="RuleBase" id="RU368032"/>
    </source>
</evidence>
<keyword evidence="6 8" id="KW-0234">DNA repair</keyword>
<dbReference type="GeneID" id="9938336"/>
<dbReference type="GO" id="GO:0005675">
    <property type="term" value="C:transcription factor TFIIH holo complex"/>
    <property type="evidence" value="ECO:0007669"/>
    <property type="project" value="TreeGrafter"/>
</dbReference>
<proteinExistence type="inferred from homology"/>
<evidence type="ECO:0000256" key="7">
    <source>
        <dbReference type="ARBA" id="ARBA00023242"/>
    </source>
</evidence>
<evidence type="ECO:0000256" key="3">
    <source>
        <dbReference type="ARBA" id="ARBA00022763"/>
    </source>
</evidence>
<keyword evidence="7 8" id="KW-0539">Nucleus</keyword>
<evidence type="ECO:0000256" key="2">
    <source>
        <dbReference type="ARBA" id="ARBA00007470"/>
    </source>
</evidence>
<evidence type="ECO:0000256" key="1">
    <source>
        <dbReference type="ARBA" id="ARBA00004123"/>
    </source>
</evidence>
<dbReference type="FunFam" id="3.30.70.1220:FF:000001">
    <property type="entry name" value="General transcription factor IIH subunit 5"/>
    <property type="match status" value="1"/>
</dbReference>
<evidence type="ECO:0000256" key="6">
    <source>
        <dbReference type="ARBA" id="ARBA00023204"/>
    </source>
</evidence>
<keyword evidence="5 8" id="KW-0804">Transcription</keyword>
<dbReference type="Pfam" id="PF06331">
    <property type="entry name" value="Tfb5"/>
    <property type="match status" value="1"/>
</dbReference>
<dbReference type="SMART" id="SM01395">
    <property type="entry name" value="Tbf5"/>
    <property type="match status" value="1"/>
</dbReference>
<dbReference type="KEGG" id="loa:LOAG_00967"/>